<keyword evidence="4 6" id="KW-0472">Membrane</keyword>
<comment type="subcellular location">
    <subcellularLocation>
        <location evidence="1">Membrane</location>
        <topology evidence="1">Multi-pass membrane protein</topology>
    </subcellularLocation>
</comment>
<dbReference type="Pfam" id="PF07690">
    <property type="entry name" value="MFS_1"/>
    <property type="match status" value="1"/>
</dbReference>
<evidence type="ECO:0000256" key="6">
    <source>
        <dbReference type="SAM" id="Phobius"/>
    </source>
</evidence>
<evidence type="ECO:0000259" key="7">
    <source>
        <dbReference type="PROSITE" id="PS50850"/>
    </source>
</evidence>
<dbReference type="GO" id="GO:0016020">
    <property type="term" value="C:membrane"/>
    <property type="evidence" value="ECO:0007669"/>
    <property type="project" value="UniProtKB-SubCell"/>
</dbReference>
<dbReference type="Gene3D" id="1.20.1250.20">
    <property type="entry name" value="MFS general substrate transporter like domains"/>
    <property type="match status" value="1"/>
</dbReference>
<protein>
    <submittedName>
        <fullName evidence="8">Related to synaptic vesicle transporter SVOP and related transporters (Major facilitator superfamily)</fullName>
    </submittedName>
</protein>
<comment type="caution">
    <text evidence="8">The sequence shown here is derived from an EMBL/GenBank/DDBJ whole genome shotgun (WGS) entry which is preliminary data.</text>
</comment>
<name>A0A1E1LJ88_9HELO</name>
<keyword evidence="9" id="KW-1185">Reference proteome</keyword>
<evidence type="ECO:0000313" key="9">
    <source>
        <dbReference type="Proteomes" id="UP000178129"/>
    </source>
</evidence>
<evidence type="ECO:0000256" key="4">
    <source>
        <dbReference type="ARBA" id="ARBA00023136"/>
    </source>
</evidence>
<sequence>MDPTSELDGARARNFPLGEESNTTNSTLLCDEPKRTAQGPILFNNLEELGLKLEDDGVVQWKSDSPAHPRNWPLWRKSFDSGVILMLDLFTTAISTAGPSVAEVAKEEYGLTRVTALVAFGSMYQFGQAFGGIIFPPYSEAFGRKAVYIAAAFTYSLCCLIVGLVPGVYGAVIGRFIAGFVSAVPSIIVSGSLEDMFNMKYRVWTMYAWACATTGGLLVGPIYGSYIAATLGWRWVFHVAAITTGLFTFLLFFIKESRPSRLLSRRLAILRERTGISDLRINNPDHTPDLRAFMKVAVRRPIRLFFTEPIVFVVSIMSGVGWALIYLFTEALPVIYGSFGFFRQQSSLMFLAIGVGIFLGVFPRLHDRKMLKRRKMKGEGLRPEEKLVGFSYAAPSLAFGLWWLTLTIPPASNLPWYASIIGLIPIGFATNEFTCTLSGYLADTYTIYASSAFAAMSFLRAILGGIFPLIGEPMYVNLGSNWATVVLACIATMFCATPILFLKYGRSIRQRSKFAKYSSQISNDTQVENDNMD</sequence>
<dbReference type="InterPro" id="IPR036259">
    <property type="entry name" value="MFS_trans_sf"/>
</dbReference>
<keyword evidence="2 6" id="KW-0812">Transmembrane</keyword>
<dbReference type="Proteomes" id="UP000178129">
    <property type="component" value="Unassembled WGS sequence"/>
</dbReference>
<feature type="transmembrane region" description="Helical" evidence="6">
    <location>
        <begin position="482"/>
        <end position="502"/>
    </location>
</feature>
<dbReference type="PROSITE" id="PS50850">
    <property type="entry name" value="MFS"/>
    <property type="match status" value="1"/>
</dbReference>
<organism evidence="8 9">
    <name type="scientific">Rhynchosporium graminicola</name>
    <dbReference type="NCBI Taxonomy" id="2792576"/>
    <lineage>
        <taxon>Eukaryota</taxon>
        <taxon>Fungi</taxon>
        <taxon>Dikarya</taxon>
        <taxon>Ascomycota</taxon>
        <taxon>Pezizomycotina</taxon>
        <taxon>Leotiomycetes</taxon>
        <taxon>Helotiales</taxon>
        <taxon>Ploettnerulaceae</taxon>
        <taxon>Rhynchosporium</taxon>
    </lineage>
</organism>
<evidence type="ECO:0000256" key="5">
    <source>
        <dbReference type="SAM" id="MobiDB-lite"/>
    </source>
</evidence>
<dbReference type="AlphaFoldDB" id="A0A1E1LJ88"/>
<evidence type="ECO:0000256" key="1">
    <source>
        <dbReference type="ARBA" id="ARBA00004141"/>
    </source>
</evidence>
<evidence type="ECO:0000313" key="8">
    <source>
        <dbReference type="EMBL" id="CZT10581.1"/>
    </source>
</evidence>
<dbReference type="EMBL" id="FJUW01000056">
    <property type="protein sequence ID" value="CZT10581.1"/>
    <property type="molecule type" value="Genomic_DNA"/>
</dbReference>
<evidence type="ECO:0000256" key="3">
    <source>
        <dbReference type="ARBA" id="ARBA00022989"/>
    </source>
</evidence>
<dbReference type="PANTHER" id="PTHR23502">
    <property type="entry name" value="MAJOR FACILITATOR SUPERFAMILY"/>
    <property type="match status" value="1"/>
</dbReference>
<feature type="transmembrane region" description="Helical" evidence="6">
    <location>
        <begin position="205"/>
        <end position="229"/>
    </location>
</feature>
<evidence type="ECO:0000256" key="2">
    <source>
        <dbReference type="ARBA" id="ARBA00022692"/>
    </source>
</evidence>
<dbReference type="InterPro" id="IPR011701">
    <property type="entry name" value="MFS"/>
</dbReference>
<feature type="transmembrane region" description="Helical" evidence="6">
    <location>
        <begin position="348"/>
        <end position="366"/>
    </location>
</feature>
<feature type="region of interest" description="Disordered" evidence="5">
    <location>
        <begin position="1"/>
        <end position="25"/>
    </location>
</feature>
<feature type="transmembrane region" description="Helical" evidence="6">
    <location>
        <begin position="304"/>
        <end position="328"/>
    </location>
</feature>
<feature type="transmembrane region" description="Helical" evidence="6">
    <location>
        <begin position="235"/>
        <end position="254"/>
    </location>
</feature>
<proteinExistence type="predicted"/>
<feature type="transmembrane region" description="Helical" evidence="6">
    <location>
        <begin position="172"/>
        <end position="193"/>
    </location>
</feature>
<dbReference type="STRING" id="914237.A0A1E1LJ88"/>
<reference evidence="9" key="1">
    <citation type="submission" date="2016-03" db="EMBL/GenBank/DDBJ databases">
        <authorList>
            <person name="Ploux O."/>
        </authorList>
    </citation>
    <scope>NUCLEOTIDE SEQUENCE [LARGE SCALE GENOMIC DNA]</scope>
    <source>
        <strain evidence="9">UK7</strain>
    </source>
</reference>
<accession>A0A1E1LJ88</accession>
<dbReference type="InterPro" id="IPR020846">
    <property type="entry name" value="MFS_dom"/>
</dbReference>
<keyword evidence="3 6" id="KW-1133">Transmembrane helix</keyword>
<feature type="domain" description="Major facilitator superfamily (MFS) profile" evidence="7">
    <location>
        <begin position="74"/>
        <end position="506"/>
    </location>
</feature>
<feature type="transmembrane region" description="Helical" evidence="6">
    <location>
        <begin position="387"/>
        <end position="408"/>
    </location>
</feature>
<dbReference type="SUPFAM" id="SSF103473">
    <property type="entry name" value="MFS general substrate transporter"/>
    <property type="match status" value="1"/>
</dbReference>
<feature type="transmembrane region" description="Helical" evidence="6">
    <location>
        <begin position="445"/>
        <end position="470"/>
    </location>
</feature>
<dbReference type="GO" id="GO:0022857">
    <property type="term" value="F:transmembrane transporter activity"/>
    <property type="evidence" value="ECO:0007669"/>
    <property type="project" value="InterPro"/>
</dbReference>
<dbReference type="PANTHER" id="PTHR23502:SF157">
    <property type="entry name" value="MAJOR FACILITATOR SUPERFAMILY (MFS) PROFILE DOMAIN-CONTAINING PROTEIN-RELATED"/>
    <property type="match status" value="1"/>
</dbReference>
<dbReference type="InParanoid" id="A0A1E1LJ88"/>
<feature type="transmembrane region" description="Helical" evidence="6">
    <location>
        <begin position="414"/>
        <end position="433"/>
    </location>
</feature>
<gene>
    <name evidence="8" type="ORF">RCO7_07540</name>
</gene>
<feature type="transmembrane region" description="Helical" evidence="6">
    <location>
        <begin position="147"/>
        <end position="166"/>
    </location>
</feature>